<evidence type="ECO:0000256" key="2">
    <source>
        <dbReference type="ARBA" id="ARBA00007400"/>
    </source>
</evidence>
<feature type="transmembrane region" description="Helical" evidence="7">
    <location>
        <begin position="179"/>
        <end position="200"/>
    </location>
</feature>
<evidence type="ECO:0000256" key="6">
    <source>
        <dbReference type="ARBA" id="ARBA00023136"/>
    </source>
</evidence>
<evidence type="ECO:0000256" key="4">
    <source>
        <dbReference type="ARBA" id="ARBA00022692"/>
    </source>
</evidence>
<dbReference type="GO" id="GO:0016413">
    <property type="term" value="F:O-acetyltransferase activity"/>
    <property type="evidence" value="ECO:0007669"/>
    <property type="project" value="TreeGrafter"/>
</dbReference>
<evidence type="ECO:0000256" key="3">
    <source>
        <dbReference type="ARBA" id="ARBA00022475"/>
    </source>
</evidence>
<dbReference type="RefSeq" id="WP_071175289.1">
    <property type="nucleotide sequence ID" value="NZ_CP017831.1"/>
</dbReference>
<keyword evidence="10" id="KW-1185">Reference proteome</keyword>
<dbReference type="EMBL" id="CP017831">
    <property type="protein sequence ID" value="AOZ95518.1"/>
    <property type="molecule type" value="Genomic_DNA"/>
</dbReference>
<keyword evidence="9" id="KW-0808">Transferase</keyword>
<evidence type="ECO:0000313" key="10">
    <source>
        <dbReference type="Proteomes" id="UP000179284"/>
    </source>
</evidence>
<feature type="transmembrane region" description="Helical" evidence="7">
    <location>
        <begin position="125"/>
        <end position="143"/>
    </location>
</feature>
<feature type="transmembrane region" description="Helical" evidence="7">
    <location>
        <begin position="267"/>
        <end position="284"/>
    </location>
</feature>
<name>A0A1D9NYW2_9FIRM</name>
<evidence type="ECO:0000259" key="8">
    <source>
        <dbReference type="Pfam" id="PF01757"/>
    </source>
</evidence>
<keyword evidence="9" id="KW-0012">Acyltransferase</keyword>
<feature type="transmembrane region" description="Helical" evidence="7">
    <location>
        <begin position="155"/>
        <end position="173"/>
    </location>
</feature>
<dbReference type="GO" id="GO:0005886">
    <property type="term" value="C:plasma membrane"/>
    <property type="evidence" value="ECO:0007669"/>
    <property type="project" value="UniProtKB-SubCell"/>
</dbReference>
<feature type="transmembrane region" description="Helical" evidence="7">
    <location>
        <begin position="238"/>
        <end position="255"/>
    </location>
</feature>
<dbReference type="GO" id="GO:0009246">
    <property type="term" value="P:enterobacterial common antigen biosynthetic process"/>
    <property type="evidence" value="ECO:0007669"/>
    <property type="project" value="TreeGrafter"/>
</dbReference>
<dbReference type="PANTHER" id="PTHR40074:SF2">
    <property type="entry name" value="O-ACETYLTRANSFERASE WECH"/>
    <property type="match status" value="1"/>
</dbReference>
<organism evidence="9 10">
    <name type="scientific">Butyrivibrio hungatei</name>
    <dbReference type="NCBI Taxonomy" id="185008"/>
    <lineage>
        <taxon>Bacteria</taxon>
        <taxon>Bacillati</taxon>
        <taxon>Bacillota</taxon>
        <taxon>Clostridia</taxon>
        <taxon>Lachnospirales</taxon>
        <taxon>Lachnospiraceae</taxon>
        <taxon>Butyrivibrio</taxon>
    </lineage>
</organism>
<feature type="transmembrane region" description="Helical" evidence="7">
    <location>
        <begin position="212"/>
        <end position="232"/>
    </location>
</feature>
<dbReference type="PANTHER" id="PTHR40074">
    <property type="entry name" value="O-ACETYLTRANSFERASE WECH"/>
    <property type="match status" value="1"/>
</dbReference>
<evidence type="ECO:0000256" key="7">
    <source>
        <dbReference type="SAM" id="Phobius"/>
    </source>
</evidence>
<gene>
    <name evidence="9" type="ORF">bhn_I0484</name>
</gene>
<proteinExistence type="inferred from homology"/>
<comment type="subcellular location">
    <subcellularLocation>
        <location evidence="1">Cell membrane</location>
        <topology evidence="1">Multi-pass membrane protein</topology>
    </subcellularLocation>
</comment>
<dbReference type="Proteomes" id="UP000179284">
    <property type="component" value="Chromosome I"/>
</dbReference>
<comment type="similarity">
    <text evidence="2">Belongs to the acyltransferase 3 family.</text>
</comment>
<keyword evidence="4 7" id="KW-0812">Transmembrane</keyword>
<accession>A0A1D9NYW2</accession>
<evidence type="ECO:0000313" key="9">
    <source>
        <dbReference type="EMBL" id="AOZ95518.1"/>
    </source>
</evidence>
<evidence type="ECO:0000256" key="1">
    <source>
        <dbReference type="ARBA" id="ARBA00004651"/>
    </source>
</evidence>
<sequence length="339" mass="39318">MKSKARNISCDFIRVLALILVIINHTRNKPWAENIYIDSAIQTVIALCNGLFFLLSGKFNLSKEFNTKKDYASFYKKRVIDILMPYVLISMVLSYWNLKDEGIWITPKGYIMTAVQDLFSGNMNYHLWFMFFLIGYIVSTPFLSKMLHAMDNWELHIAFGISILWQIASVYVAPIRNIGFGYTGWILYGWTLYYFAGYYLDRVMDEKKERYLYIAGALSYLATVIGMIMLGGEFPGKHDYSILFVIFCMSVFWFLQKNIKINNNVARAIILFVAKHSFVMYLIHYNVRWLANPFVEGMGTVLEFVVRIVLTFVFSLALAFVIDLLFDQLKKLLGKVLGV</sequence>
<dbReference type="InterPro" id="IPR002656">
    <property type="entry name" value="Acyl_transf_3_dom"/>
</dbReference>
<evidence type="ECO:0000256" key="5">
    <source>
        <dbReference type="ARBA" id="ARBA00022989"/>
    </source>
</evidence>
<protein>
    <submittedName>
        <fullName evidence="9">Acyltransferase</fullName>
    </submittedName>
</protein>
<dbReference type="AlphaFoldDB" id="A0A1D9NYW2"/>
<keyword evidence="3" id="KW-1003">Cell membrane</keyword>
<feature type="transmembrane region" description="Helical" evidence="7">
    <location>
        <begin position="304"/>
        <end position="326"/>
    </location>
</feature>
<keyword evidence="5 7" id="KW-1133">Transmembrane helix</keyword>
<feature type="transmembrane region" description="Helical" evidence="7">
    <location>
        <begin position="12"/>
        <end position="28"/>
    </location>
</feature>
<feature type="transmembrane region" description="Helical" evidence="7">
    <location>
        <begin position="79"/>
        <end position="98"/>
    </location>
</feature>
<reference evidence="10" key="1">
    <citation type="submission" date="2016-10" db="EMBL/GenBank/DDBJ databases">
        <title>The complete genome sequence of the rumen bacterium Butyrivibrio hungatei MB2003.</title>
        <authorList>
            <person name="Palevich N."/>
            <person name="Kelly W.J."/>
            <person name="Leahy S.C."/>
            <person name="Altermann E."/>
            <person name="Rakonjac J."/>
            <person name="Attwood G.T."/>
        </authorList>
    </citation>
    <scope>NUCLEOTIDE SEQUENCE [LARGE SCALE GENOMIC DNA]</scope>
    <source>
        <strain evidence="10">MB2003</strain>
    </source>
</reference>
<keyword evidence="6 7" id="KW-0472">Membrane</keyword>
<feature type="domain" description="Acyltransferase 3" evidence="8">
    <location>
        <begin position="9"/>
        <end position="322"/>
    </location>
</feature>
<feature type="transmembrane region" description="Helical" evidence="7">
    <location>
        <begin position="40"/>
        <end position="59"/>
    </location>
</feature>
<dbReference type="KEGG" id="bhu:bhn_I0484"/>
<dbReference type="Pfam" id="PF01757">
    <property type="entry name" value="Acyl_transf_3"/>
    <property type="match status" value="1"/>
</dbReference>